<dbReference type="Proteomes" id="UP000002748">
    <property type="component" value="Unassembled WGS sequence"/>
</dbReference>
<evidence type="ECO:0000313" key="4">
    <source>
        <dbReference type="Proteomes" id="UP000002748"/>
    </source>
</evidence>
<dbReference type="VEuPathDB" id="FungiDB:A1Q1_00551"/>
<gene>
    <name evidence="3" type="ORF">A1Q1_00551</name>
</gene>
<feature type="domain" description="AtuA-like ferredoxin-fold" evidence="2">
    <location>
        <begin position="488"/>
        <end position="582"/>
    </location>
</feature>
<dbReference type="PANTHER" id="PTHR47585">
    <property type="match status" value="1"/>
</dbReference>
<name>J6EZK1_TRIAS</name>
<evidence type="ECO:0000313" key="3">
    <source>
        <dbReference type="EMBL" id="EJT50084.1"/>
    </source>
</evidence>
<evidence type="ECO:0000259" key="2">
    <source>
        <dbReference type="Pfam" id="PF23544"/>
    </source>
</evidence>
<protein>
    <recommendedName>
        <fullName evidence="5">DUF1446 domain-containing protein</fullName>
    </recommendedName>
</protein>
<feature type="domain" description="Acyclic terpene utilisation N-terminal" evidence="1">
    <location>
        <begin position="12"/>
        <end position="443"/>
    </location>
</feature>
<dbReference type="RefSeq" id="XP_014181341.1">
    <property type="nucleotide sequence ID" value="XM_014325866.1"/>
</dbReference>
<dbReference type="EMBL" id="ALBS01000126">
    <property type="protein sequence ID" value="EJT50084.1"/>
    <property type="molecule type" value="Genomic_DNA"/>
</dbReference>
<dbReference type="AlphaFoldDB" id="J6EZK1"/>
<comment type="caution">
    <text evidence="3">The sequence shown here is derived from an EMBL/GenBank/DDBJ whole genome shotgun (WGS) entry which is preliminary data.</text>
</comment>
<dbReference type="HOGENOM" id="CLU_012617_0_0_1"/>
<dbReference type="OrthoDB" id="10265871at2759"/>
<reference evidence="3 4" key="1">
    <citation type="journal article" date="2012" name="Eukaryot. Cell">
        <title>Draft genome sequence of CBS 2479, the standard type strain of Trichosporon asahii.</title>
        <authorList>
            <person name="Yang R.Y."/>
            <person name="Li H.T."/>
            <person name="Zhu H."/>
            <person name="Zhou G.P."/>
            <person name="Wang M."/>
            <person name="Wang L."/>
        </authorList>
    </citation>
    <scope>NUCLEOTIDE SEQUENCE [LARGE SCALE GENOMIC DNA]</scope>
    <source>
        <strain evidence="4">ATCC 90039 / CBS 2479 / JCM 2466 / KCTC 7840 / NCYC 2677 / UAMH 7654</strain>
    </source>
</reference>
<dbReference type="GeneID" id="25984065"/>
<dbReference type="KEGG" id="tasa:A1Q1_00551"/>
<proteinExistence type="predicted"/>
<dbReference type="Pfam" id="PF23544">
    <property type="entry name" value="AtuA_ferredoxin"/>
    <property type="match status" value="1"/>
</dbReference>
<organism evidence="3 4">
    <name type="scientific">Trichosporon asahii var. asahii (strain ATCC 90039 / CBS 2479 / JCM 2466 / KCTC 7840 / NBRC 103889/ NCYC 2677 / UAMH 7654)</name>
    <name type="common">Yeast</name>
    <dbReference type="NCBI Taxonomy" id="1186058"/>
    <lineage>
        <taxon>Eukaryota</taxon>
        <taxon>Fungi</taxon>
        <taxon>Dikarya</taxon>
        <taxon>Basidiomycota</taxon>
        <taxon>Agaricomycotina</taxon>
        <taxon>Tremellomycetes</taxon>
        <taxon>Trichosporonales</taxon>
        <taxon>Trichosporonaceae</taxon>
        <taxon>Trichosporon</taxon>
    </lineage>
</organism>
<evidence type="ECO:0008006" key="5">
    <source>
        <dbReference type="Google" id="ProtNLM"/>
    </source>
</evidence>
<sequence>MPSGDQSQDVFRIAAFSGFTGDNWRALKQQASQAPVLFGDYLAEMRTRDPSLGYEQPFLQHVRLAADEIKTYRPKILTNAGALNPRGCAEAVSRLFAELGIEGMKIAYVEGDDLMSRLDSLAEAGEDFHHLEDTERKLRDWGLKPASANAYVGARGIYEALKAGADMVISGRCTDASPLIAAAAWHHGWRWDEYGPLAGALLAGHCLECGGYVTGGNSSGFLNIGPYHDLTMGIAEIARDGTFLVTKQPGTNGVVNANTVRSQILYEIQGNIYLNPDVTADIRDIVVTDLGNDRVRVTGVKGLPPPDTTKAAICAVAGYQAEAMIFATGLDVEAKFAAHREQIRRYFGKELAKFSVFDMTQYGVAATNPETEAQGTAMMRILAQSRELDAFGPTQSLWPFVNPEGLGHYPGFQWQLDLRTAVPTPFMEYWPGRVRQCHLPLEVRFVGSEEKITASPPDHTAPRVISEDYDSTEPCASLEQGATVEGPLGWIVHARSGDKGGNANVGLFVRHEDEYPWLKALLSKQGLIKLLGKEYDGYRVERVEFPGMLAVHFVIHDYLGKGVSSTVRMDSLAKGVAEFIRARYVDLPARFVERGKI</sequence>
<evidence type="ECO:0000259" key="1">
    <source>
        <dbReference type="Pfam" id="PF07287"/>
    </source>
</evidence>
<accession>J6EZK1</accession>
<dbReference type="Pfam" id="PF07287">
    <property type="entry name" value="AtuA"/>
    <property type="match status" value="1"/>
</dbReference>
<dbReference type="InterPro" id="IPR010839">
    <property type="entry name" value="AtuA_N"/>
</dbReference>
<dbReference type="InterPro" id="IPR056362">
    <property type="entry name" value="AtuA-like_ferredoxin_dom"/>
</dbReference>
<dbReference type="PANTHER" id="PTHR47585:SF1">
    <property type="entry name" value="DUF1446 DOMAIN-CONTAINING PROTEIN"/>
    <property type="match status" value="1"/>
</dbReference>